<protein>
    <submittedName>
        <fullName evidence="2">Tetratricopeptide repeat protein</fullName>
    </submittedName>
</protein>
<dbReference type="Pfam" id="PF14559">
    <property type="entry name" value="TPR_19"/>
    <property type="match status" value="1"/>
</dbReference>
<gene>
    <name evidence="2" type="ORF">G3570_04545</name>
</gene>
<evidence type="ECO:0000256" key="1">
    <source>
        <dbReference type="PROSITE-ProRule" id="PRU00339"/>
    </source>
</evidence>
<accession>A0A6M1SSP4</accession>
<sequence>MIITFTRMVLPLLGITFGFFIGCSTLSPSTQKPVNPDDLSKQELRVEINSIDQQISSGSADADLYYQKGYLLSQYALKLEKPSDRTATYEDLQNSLQQAERLFNEANLPSGKQKVDELLKVTWSSEHNMGVQIMQSDSTLEEADLEEAAVHFKNATRVLPDTAISYKMEARAYYKNGKNREALQALEEAKQEIDSLPAEMLEQLAYLYLETGQPSKAVQIYEEAETAFTSGNLNVIHGLANAYISSNDHVKAVSLLNELVENEPDNIIYAQTLATEYYRLGSSKLSELTRRSNSNLSNRELLEDADSLFTRARRQLESSISGETGNQELQEALVSFYQNAASKYQSVLPEVTESEKTEIREIIRDYLSSSIPVYEELVEEYPDASRNYWKNLYEAYSYLGMSEKAEEAKSKFN</sequence>
<keyword evidence="1" id="KW-0802">TPR repeat</keyword>
<dbReference type="Proteomes" id="UP000473278">
    <property type="component" value="Unassembled WGS sequence"/>
</dbReference>
<dbReference type="InterPro" id="IPR011990">
    <property type="entry name" value="TPR-like_helical_dom_sf"/>
</dbReference>
<dbReference type="AlphaFoldDB" id="A0A6M1SSP4"/>
<dbReference type="EMBL" id="JAALLT010000002">
    <property type="protein sequence ID" value="NGP75890.1"/>
    <property type="molecule type" value="Genomic_DNA"/>
</dbReference>
<organism evidence="2 3">
    <name type="scientific">Halalkalibaculum roseum</name>
    <dbReference type="NCBI Taxonomy" id="2709311"/>
    <lineage>
        <taxon>Bacteria</taxon>
        <taxon>Pseudomonadati</taxon>
        <taxon>Balneolota</taxon>
        <taxon>Balneolia</taxon>
        <taxon>Balneolales</taxon>
        <taxon>Balneolaceae</taxon>
        <taxon>Halalkalibaculum</taxon>
    </lineage>
</organism>
<dbReference type="Gene3D" id="1.25.40.10">
    <property type="entry name" value="Tetratricopeptide repeat domain"/>
    <property type="match status" value="2"/>
</dbReference>
<keyword evidence="3" id="KW-1185">Reference proteome</keyword>
<proteinExistence type="predicted"/>
<dbReference type="PROSITE" id="PS50005">
    <property type="entry name" value="TPR"/>
    <property type="match status" value="1"/>
</dbReference>
<dbReference type="PROSITE" id="PS51257">
    <property type="entry name" value="PROKAR_LIPOPROTEIN"/>
    <property type="match status" value="1"/>
</dbReference>
<dbReference type="SMART" id="SM00028">
    <property type="entry name" value="TPR"/>
    <property type="match status" value="3"/>
</dbReference>
<dbReference type="RefSeq" id="WP_165139742.1">
    <property type="nucleotide sequence ID" value="NZ_JAALLT010000002.1"/>
</dbReference>
<reference evidence="2 3" key="1">
    <citation type="submission" date="2020-02" db="EMBL/GenBank/DDBJ databases">
        <title>Balneolaceae bacterium YR4-1, complete genome.</title>
        <authorList>
            <person name="Li Y."/>
            <person name="Wu S."/>
        </authorList>
    </citation>
    <scope>NUCLEOTIDE SEQUENCE [LARGE SCALE GENOMIC DNA]</scope>
    <source>
        <strain evidence="2 3">YR4-1</strain>
    </source>
</reference>
<evidence type="ECO:0000313" key="2">
    <source>
        <dbReference type="EMBL" id="NGP75890.1"/>
    </source>
</evidence>
<dbReference type="SUPFAM" id="SSF48452">
    <property type="entry name" value="TPR-like"/>
    <property type="match status" value="1"/>
</dbReference>
<evidence type="ECO:0000313" key="3">
    <source>
        <dbReference type="Proteomes" id="UP000473278"/>
    </source>
</evidence>
<dbReference type="InterPro" id="IPR019734">
    <property type="entry name" value="TPR_rpt"/>
</dbReference>
<name>A0A6M1SSP4_9BACT</name>
<feature type="repeat" description="TPR" evidence="1">
    <location>
        <begin position="233"/>
        <end position="266"/>
    </location>
</feature>
<comment type="caution">
    <text evidence="2">The sequence shown here is derived from an EMBL/GenBank/DDBJ whole genome shotgun (WGS) entry which is preliminary data.</text>
</comment>